<dbReference type="AlphaFoldDB" id="A0A238J306"/>
<protein>
    <submittedName>
        <fullName evidence="2">Uncharacterized protein</fullName>
    </submittedName>
</protein>
<dbReference type="OrthoDB" id="9804637at2"/>
<keyword evidence="3" id="KW-1185">Reference proteome</keyword>
<gene>
    <name evidence="2" type="ORF">BOA8489_02738</name>
</gene>
<dbReference type="RefSeq" id="WP_093974645.1">
    <property type="nucleotide sequence ID" value="NZ_FXXQ01000009.1"/>
</dbReference>
<reference evidence="3" key="1">
    <citation type="submission" date="2017-05" db="EMBL/GenBank/DDBJ databases">
        <authorList>
            <person name="Rodrigo-Torres L."/>
            <person name="Arahal R. D."/>
            <person name="Lucena T."/>
        </authorList>
    </citation>
    <scope>NUCLEOTIDE SEQUENCE [LARGE SCALE GENOMIC DNA]</scope>
    <source>
        <strain evidence="3">CECT 8489</strain>
    </source>
</reference>
<keyword evidence="1" id="KW-0812">Transmembrane</keyword>
<dbReference type="EMBL" id="FXXQ01000009">
    <property type="protein sequence ID" value="SMX24612.1"/>
    <property type="molecule type" value="Genomic_DNA"/>
</dbReference>
<keyword evidence="1" id="KW-0472">Membrane</keyword>
<dbReference type="Proteomes" id="UP000201838">
    <property type="component" value="Unassembled WGS sequence"/>
</dbReference>
<feature type="transmembrane region" description="Helical" evidence="1">
    <location>
        <begin position="6"/>
        <end position="26"/>
    </location>
</feature>
<evidence type="ECO:0000313" key="3">
    <source>
        <dbReference type="Proteomes" id="UP000201838"/>
    </source>
</evidence>
<sequence length="93" mass="10110">MSIVSGIVLFAVIWFMVLFIVLPIRVESQAEAGEKVAGTPAGAPSSAFSMKRKFVTTTWIAAIAFAVIASVILWGGISVEDFDVFNRMERREG</sequence>
<organism evidence="2 3">
    <name type="scientific">Boseongicola aestuarii</name>
    <dbReference type="NCBI Taxonomy" id="1470561"/>
    <lineage>
        <taxon>Bacteria</taxon>
        <taxon>Pseudomonadati</taxon>
        <taxon>Pseudomonadota</taxon>
        <taxon>Alphaproteobacteria</taxon>
        <taxon>Rhodobacterales</taxon>
        <taxon>Paracoccaceae</taxon>
        <taxon>Boseongicola</taxon>
    </lineage>
</organism>
<proteinExistence type="predicted"/>
<evidence type="ECO:0000313" key="2">
    <source>
        <dbReference type="EMBL" id="SMX24612.1"/>
    </source>
</evidence>
<dbReference type="InterPro" id="IPR009935">
    <property type="entry name" value="DUF1467"/>
</dbReference>
<accession>A0A238J306</accession>
<keyword evidence="1" id="KW-1133">Transmembrane helix</keyword>
<evidence type="ECO:0000256" key="1">
    <source>
        <dbReference type="SAM" id="Phobius"/>
    </source>
</evidence>
<dbReference type="Pfam" id="PF07330">
    <property type="entry name" value="DUF1467"/>
    <property type="match status" value="1"/>
</dbReference>
<feature type="transmembrane region" description="Helical" evidence="1">
    <location>
        <begin position="54"/>
        <end position="77"/>
    </location>
</feature>
<name>A0A238J306_9RHOB</name>